<evidence type="ECO:0000313" key="2">
    <source>
        <dbReference type="Proteomes" id="UP000025241"/>
    </source>
</evidence>
<dbReference type="PATRIC" id="fig|1301098.3.peg.4403"/>
<organism evidence="1 2">
    <name type="scientific">Pseudomonas knackmussii (strain DSM 6978 / CCUG 54928 / LMG 23759 / B13)</name>
    <dbReference type="NCBI Taxonomy" id="1301098"/>
    <lineage>
        <taxon>Bacteria</taxon>
        <taxon>Pseudomonadati</taxon>
        <taxon>Pseudomonadota</taxon>
        <taxon>Gammaproteobacteria</taxon>
        <taxon>Pseudomonadales</taxon>
        <taxon>Pseudomonadaceae</taxon>
        <taxon>Pseudomonas</taxon>
    </lineage>
</organism>
<dbReference type="KEGG" id="pkc:PKB_4398"/>
<gene>
    <name evidence="1" type="ORF">PKB_4398</name>
</gene>
<dbReference type="EMBL" id="HG322950">
    <property type="protein sequence ID" value="CDF85723.1"/>
    <property type="molecule type" value="Genomic_DNA"/>
</dbReference>
<dbReference type="HOGENOM" id="CLU_1676354_0_0_6"/>
<reference evidence="1 2" key="2">
    <citation type="submission" date="2014-05" db="EMBL/GenBank/DDBJ databases">
        <title>Genome sequence of the 3-chlorobenzoate degrading bacterium Pseudomonas knackmussii B13 shows multiple evidence for horizontal gene transfer.</title>
        <authorList>
            <person name="Miyazaki R."/>
            <person name="Bertelli C."/>
            <person name="Falquet L."/>
            <person name="Robinson-Rechavi M."/>
            <person name="Gharib W."/>
            <person name="Roy S."/>
            <person name="Van der Meer J.R."/>
        </authorList>
    </citation>
    <scope>NUCLEOTIDE SEQUENCE [LARGE SCALE GENOMIC DNA]</scope>
    <source>
        <strain evidence="1 2">B13</strain>
    </source>
</reference>
<sequence>MSLKRIYALKSLLITGAASLLLAGCAGAPLGLDMGQKPMAGVWKGDFICPQLQMSKQSITITLQDGNLPGAVNGVVENHLIYAGQPQYLKYTVVGSNIGGHVVLKPKQLIQRSREDFMMGPIEGNMADANTLQAVSCKRQNQFPIKRVSSAEQSALR</sequence>
<dbReference type="Proteomes" id="UP000025241">
    <property type="component" value="Chromosome I"/>
</dbReference>
<evidence type="ECO:0008006" key="3">
    <source>
        <dbReference type="Google" id="ProtNLM"/>
    </source>
</evidence>
<reference evidence="1 2" key="1">
    <citation type="submission" date="2013-03" db="EMBL/GenBank/DDBJ databases">
        <authorList>
            <person name="Linke B."/>
        </authorList>
    </citation>
    <scope>NUCLEOTIDE SEQUENCE [LARGE SCALE GENOMIC DNA]</scope>
    <source>
        <strain evidence="1 2">B13</strain>
    </source>
</reference>
<evidence type="ECO:0000313" key="1">
    <source>
        <dbReference type="EMBL" id="CDF85723.1"/>
    </source>
</evidence>
<dbReference type="PROSITE" id="PS51257">
    <property type="entry name" value="PROKAR_LIPOPROTEIN"/>
    <property type="match status" value="1"/>
</dbReference>
<protein>
    <recommendedName>
        <fullName evidence="3">Lipoprotein</fullName>
    </recommendedName>
</protein>
<accession>A0A024HMS6</accession>
<dbReference type="OrthoDB" id="9879518at2"/>
<dbReference type="AlphaFoldDB" id="A0A024HMS6"/>
<name>A0A024HMS6_PSEKB</name>
<proteinExistence type="predicted"/>
<keyword evidence="2" id="KW-1185">Reference proteome</keyword>
<dbReference type="RefSeq" id="WP_043254411.1">
    <property type="nucleotide sequence ID" value="NZ_HG322950.1"/>
</dbReference>